<dbReference type="PANTHER" id="PTHR42760">
    <property type="entry name" value="SHORT-CHAIN DEHYDROGENASES/REDUCTASES FAMILY MEMBER"/>
    <property type="match status" value="1"/>
</dbReference>
<name>A0A1F4WFS3_UNCKA</name>
<comment type="caution">
    <text evidence="2">The sequence shown here is derived from an EMBL/GenBank/DDBJ whole genome shotgun (WGS) entry which is preliminary data.</text>
</comment>
<comment type="similarity">
    <text evidence="1">Belongs to the short-chain dehydrogenases/reductases (SDR) family.</text>
</comment>
<proteinExistence type="inferred from homology"/>
<dbReference type="AlphaFoldDB" id="A0A1F4WFS3"/>
<sequence>MLLPDKRVLITGSSSGIGAATATLFAKEGAKVAINCRSKNEEAMEVINVIQKMGGEAILVLGDVAVPSDVRQMFEKVANDFGGLDILVNNAGIDRPNKFEEITIKDWDDTMKINLYGMFLCSQAALKLMKNGGKILNTASVRGLPHCGRRGNLVYTVSKAAVISFTTTLAKELAPDIRVNAVAPGPTNTRISKVWSSKTKKHNVVKSLLKRLTEPEDIANAFLYLASDAGDALTGEVIVVDGGYNLQ</sequence>
<evidence type="ECO:0000256" key="1">
    <source>
        <dbReference type="ARBA" id="ARBA00006484"/>
    </source>
</evidence>
<dbReference type="Proteomes" id="UP000179113">
    <property type="component" value="Unassembled WGS sequence"/>
</dbReference>
<dbReference type="PANTHER" id="PTHR42760:SF132">
    <property type="entry name" value="SHORT-CHAIN DEHYDROGENASE_REDUCTASE FAMILY PROTEIN"/>
    <property type="match status" value="1"/>
</dbReference>
<organism evidence="2 3">
    <name type="scientific">candidate division WWE3 bacterium RIFOXYC1_FULL_39_7</name>
    <dbReference type="NCBI Taxonomy" id="1802643"/>
    <lineage>
        <taxon>Bacteria</taxon>
        <taxon>Katanobacteria</taxon>
    </lineage>
</organism>
<protein>
    <recommendedName>
        <fullName evidence="4">Short-chain dehydrogenase</fullName>
    </recommendedName>
</protein>
<dbReference type="NCBIfam" id="NF005559">
    <property type="entry name" value="PRK07231.1"/>
    <property type="match status" value="1"/>
</dbReference>
<evidence type="ECO:0000313" key="2">
    <source>
        <dbReference type="EMBL" id="OGC68284.1"/>
    </source>
</evidence>
<gene>
    <name evidence="2" type="ORF">A2415_01815</name>
</gene>
<dbReference type="Pfam" id="PF13561">
    <property type="entry name" value="adh_short_C2"/>
    <property type="match status" value="1"/>
</dbReference>
<dbReference type="SUPFAM" id="SSF51735">
    <property type="entry name" value="NAD(P)-binding Rossmann-fold domains"/>
    <property type="match status" value="1"/>
</dbReference>
<dbReference type="EMBL" id="MEWA01000050">
    <property type="protein sequence ID" value="OGC68284.1"/>
    <property type="molecule type" value="Genomic_DNA"/>
</dbReference>
<dbReference type="FunFam" id="3.40.50.720:FF:000084">
    <property type="entry name" value="Short-chain dehydrogenase reductase"/>
    <property type="match status" value="1"/>
</dbReference>
<dbReference type="InterPro" id="IPR002347">
    <property type="entry name" value="SDR_fam"/>
</dbReference>
<reference evidence="2 3" key="1">
    <citation type="journal article" date="2016" name="Nat. Commun.">
        <title>Thousands of microbial genomes shed light on interconnected biogeochemical processes in an aquifer system.</title>
        <authorList>
            <person name="Anantharaman K."/>
            <person name="Brown C.T."/>
            <person name="Hug L.A."/>
            <person name="Sharon I."/>
            <person name="Castelle C.J."/>
            <person name="Probst A.J."/>
            <person name="Thomas B.C."/>
            <person name="Singh A."/>
            <person name="Wilkins M.J."/>
            <person name="Karaoz U."/>
            <person name="Brodie E.L."/>
            <person name="Williams K.H."/>
            <person name="Hubbard S.S."/>
            <person name="Banfield J.F."/>
        </authorList>
    </citation>
    <scope>NUCLEOTIDE SEQUENCE [LARGE SCALE GENOMIC DNA]</scope>
</reference>
<evidence type="ECO:0000313" key="3">
    <source>
        <dbReference type="Proteomes" id="UP000179113"/>
    </source>
</evidence>
<dbReference type="PRINTS" id="PR00080">
    <property type="entry name" value="SDRFAMILY"/>
</dbReference>
<evidence type="ECO:0008006" key="4">
    <source>
        <dbReference type="Google" id="ProtNLM"/>
    </source>
</evidence>
<dbReference type="InterPro" id="IPR036291">
    <property type="entry name" value="NAD(P)-bd_dom_sf"/>
</dbReference>
<dbReference type="Gene3D" id="3.40.50.720">
    <property type="entry name" value="NAD(P)-binding Rossmann-like Domain"/>
    <property type="match status" value="1"/>
</dbReference>
<accession>A0A1F4WFS3</accession>
<dbReference type="CDD" id="cd05233">
    <property type="entry name" value="SDR_c"/>
    <property type="match status" value="1"/>
</dbReference>
<dbReference type="PRINTS" id="PR00081">
    <property type="entry name" value="GDHRDH"/>
</dbReference>
<dbReference type="GO" id="GO:0016616">
    <property type="term" value="F:oxidoreductase activity, acting on the CH-OH group of donors, NAD or NADP as acceptor"/>
    <property type="evidence" value="ECO:0007669"/>
    <property type="project" value="TreeGrafter"/>
</dbReference>